<accession>A0ABQ7VM81</accession>
<name>A0ABQ7VM81_SOLTU</name>
<dbReference type="Proteomes" id="UP000826656">
    <property type="component" value="Unassembled WGS sequence"/>
</dbReference>
<gene>
    <name evidence="1" type="ORF">KY290_012954</name>
</gene>
<keyword evidence="2" id="KW-1185">Reference proteome</keyword>
<evidence type="ECO:0000313" key="1">
    <source>
        <dbReference type="EMBL" id="KAH0768973.1"/>
    </source>
</evidence>
<evidence type="ECO:0000313" key="2">
    <source>
        <dbReference type="Proteomes" id="UP000826656"/>
    </source>
</evidence>
<comment type="caution">
    <text evidence="1">The sequence shown here is derived from an EMBL/GenBank/DDBJ whole genome shotgun (WGS) entry which is preliminary data.</text>
</comment>
<proteinExistence type="predicted"/>
<sequence length="72" mass="8627">MPPMRKNKHIRNHLLLRFRKSVYQELVDTTYRNNQQLSRLVVVLPKIIDYTTKDAMKELIYKVDNLCVPVEV</sequence>
<reference evidence="1 2" key="1">
    <citation type="journal article" date="2021" name="bioRxiv">
        <title>Chromosome-scale and haplotype-resolved genome assembly of a tetraploid potato cultivar.</title>
        <authorList>
            <person name="Sun H."/>
            <person name="Jiao W.-B."/>
            <person name="Krause K."/>
            <person name="Campoy J.A."/>
            <person name="Goel M."/>
            <person name="Folz-Donahue K."/>
            <person name="Kukat C."/>
            <person name="Huettel B."/>
            <person name="Schneeberger K."/>
        </authorList>
    </citation>
    <scope>NUCLEOTIDE SEQUENCE [LARGE SCALE GENOMIC DNA]</scope>
    <source>
        <strain evidence="1">SolTubOtavaFocal</strain>
        <tissue evidence="1">Leaves</tissue>
    </source>
</reference>
<protein>
    <submittedName>
        <fullName evidence="1">Uncharacterized protein</fullName>
    </submittedName>
</protein>
<dbReference type="EMBL" id="JAIVGD010000011">
    <property type="protein sequence ID" value="KAH0768973.1"/>
    <property type="molecule type" value="Genomic_DNA"/>
</dbReference>
<organism evidence="1 2">
    <name type="scientific">Solanum tuberosum</name>
    <name type="common">Potato</name>
    <dbReference type="NCBI Taxonomy" id="4113"/>
    <lineage>
        <taxon>Eukaryota</taxon>
        <taxon>Viridiplantae</taxon>
        <taxon>Streptophyta</taxon>
        <taxon>Embryophyta</taxon>
        <taxon>Tracheophyta</taxon>
        <taxon>Spermatophyta</taxon>
        <taxon>Magnoliopsida</taxon>
        <taxon>eudicotyledons</taxon>
        <taxon>Gunneridae</taxon>
        <taxon>Pentapetalae</taxon>
        <taxon>asterids</taxon>
        <taxon>lamiids</taxon>
        <taxon>Solanales</taxon>
        <taxon>Solanaceae</taxon>
        <taxon>Solanoideae</taxon>
        <taxon>Solaneae</taxon>
        <taxon>Solanum</taxon>
    </lineage>
</organism>